<dbReference type="Gene3D" id="2.60.120.10">
    <property type="entry name" value="Jelly Rolls"/>
    <property type="match status" value="1"/>
</dbReference>
<dbReference type="InterPro" id="IPR003313">
    <property type="entry name" value="AraC-bd"/>
</dbReference>
<dbReference type="Gene3D" id="1.10.10.60">
    <property type="entry name" value="Homeodomain-like"/>
    <property type="match status" value="2"/>
</dbReference>
<dbReference type="Pfam" id="PF12833">
    <property type="entry name" value="HTH_18"/>
    <property type="match status" value="1"/>
</dbReference>
<gene>
    <name evidence="5" type="ORF">CEQ21_05890</name>
</gene>
<dbReference type="SUPFAM" id="SSF46689">
    <property type="entry name" value="Homeodomain-like"/>
    <property type="match status" value="2"/>
</dbReference>
<reference evidence="6" key="1">
    <citation type="submission" date="2018-10" db="EMBL/GenBank/DDBJ databases">
        <title>FDA dAtabase for Regulatory Grade micrObial Sequences (FDA-ARGOS): Supporting development and validation of Infectious Disease Dx tests.</title>
        <authorList>
            <person name="Minogue T."/>
            <person name="Wolcott M."/>
            <person name="Wasieloski L."/>
            <person name="Aguilar W."/>
            <person name="Moore D."/>
            <person name="Tallon L."/>
            <person name="Sadzewicz L."/>
            <person name="Sengamalay N."/>
            <person name="Ott S."/>
            <person name="Godinez A."/>
            <person name="Nagaraj S."/>
            <person name="Vavikolanu K."/>
            <person name="Vyas G."/>
            <person name="Nadendla S."/>
            <person name="George J."/>
            <person name="Sichtig H."/>
        </authorList>
    </citation>
    <scope>NUCLEOTIDE SEQUENCE [LARGE SCALE GENOMIC DNA]</scope>
    <source>
        <strain evidence="6">FDAARGOS_343</strain>
    </source>
</reference>
<dbReference type="InterPro" id="IPR014710">
    <property type="entry name" value="RmlC-like_jellyroll"/>
</dbReference>
<dbReference type="Pfam" id="PF02311">
    <property type="entry name" value="AraC_binding"/>
    <property type="match status" value="1"/>
</dbReference>
<dbReference type="PROSITE" id="PS01124">
    <property type="entry name" value="HTH_ARAC_FAMILY_2"/>
    <property type="match status" value="1"/>
</dbReference>
<keyword evidence="1" id="KW-0805">Transcription regulation</keyword>
<dbReference type="InterPro" id="IPR018060">
    <property type="entry name" value="HTH_AraC"/>
</dbReference>
<dbReference type="PANTHER" id="PTHR43280:SF28">
    <property type="entry name" value="HTH-TYPE TRANSCRIPTIONAL ACTIVATOR RHAS"/>
    <property type="match status" value="1"/>
</dbReference>
<dbReference type="InterPro" id="IPR009057">
    <property type="entry name" value="Homeodomain-like_sf"/>
</dbReference>
<name>A0A553STX1_NIACI</name>
<accession>A0A553STX1</accession>
<evidence type="ECO:0000313" key="5">
    <source>
        <dbReference type="EMBL" id="TRZ40442.1"/>
    </source>
</evidence>
<dbReference type="InterPro" id="IPR018062">
    <property type="entry name" value="HTH_AraC-typ_CS"/>
</dbReference>
<keyword evidence="2" id="KW-0238">DNA-binding</keyword>
<keyword evidence="3" id="KW-0804">Transcription</keyword>
<dbReference type="SUPFAM" id="SSF51215">
    <property type="entry name" value="Regulatory protein AraC"/>
    <property type="match status" value="1"/>
</dbReference>
<feature type="domain" description="HTH araC/xylS-type" evidence="4">
    <location>
        <begin position="186"/>
        <end position="284"/>
    </location>
</feature>
<dbReference type="PANTHER" id="PTHR43280">
    <property type="entry name" value="ARAC-FAMILY TRANSCRIPTIONAL REGULATOR"/>
    <property type="match status" value="1"/>
</dbReference>
<evidence type="ECO:0000313" key="6">
    <source>
        <dbReference type="Proteomes" id="UP000319837"/>
    </source>
</evidence>
<dbReference type="SMART" id="SM00342">
    <property type="entry name" value="HTH_ARAC"/>
    <property type="match status" value="1"/>
</dbReference>
<dbReference type="GO" id="GO:0043565">
    <property type="term" value="F:sequence-specific DNA binding"/>
    <property type="evidence" value="ECO:0007669"/>
    <property type="project" value="InterPro"/>
</dbReference>
<dbReference type="AlphaFoldDB" id="A0A553STX1"/>
<dbReference type="CDD" id="cd02208">
    <property type="entry name" value="cupin_RmlC-like"/>
    <property type="match status" value="1"/>
</dbReference>
<dbReference type="EMBL" id="RIBP01000001">
    <property type="protein sequence ID" value="TRZ40442.1"/>
    <property type="molecule type" value="Genomic_DNA"/>
</dbReference>
<evidence type="ECO:0000256" key="3">
    <source>
        <dbReference type="ARBA" id="ARBA00023163"/>
    </source>
</evidence>
<evidence type="ECO:0000256" key="2">
    <source>
        <dbReference type="ARBA" id="ARBA00023125"/>
    </source>
</evidence>
<protein>
    <submittedName>
        <fullName evidence="5">AraC family transcriptional regulator</fullName>
    </submittedName>
</protein>
<dbReference type="RefSeq" id="WP_185763832.1">
    <property type="nucleotide sequence ID" value="NZ_RIBP01000001.1"/>
</dbReference>
<dbReference type="Proteomes" id="UP000319837">
    <property type="component" value="Unassembled WGS sequence"/>
</dbReference>
<dbReference type="PROSITE" id="PS00041">
    <property type="entry name" value="HTH_ARAC_FAMILY_1"/>
    <property type="match status" value="1"/>
</dbReference>
<dbReference type="GO" id="GO:0003700">
    <property type="term" value="F:DNA-binding transcription factor activity"/>
    <property type="evidence" value="ECO:0007669"/>
    <property type="project" value="InterPro"/>
</dbReference>
<proteinExistence type="predicted"/>
<organism evidence="5 6">
    <name type="scientific">Niallia circulans</name>
    <name type="common">Bacillus circulans</name>
    <dbReference type="NCBI Taxonomy" id="1397"/>
    <lineage>
        <taxon>Bacteria</taxon>
        <taxon>Bacillati</taxon>
        <taxon>Bacillota</taxon>
        <taxon>Bacilli</taxon>
        <taxon>Bacillales</taxon>
        <taxon>Bacillaceae</taxon>
        <taxon>Niallia</taxon>
    </lineage>
</organism>
<sequence length="290" mass="34617">MNNLFEQIDLNPFNWVYRRVSEKDFQGYYHWHQGCELLFVYRGKGRVIVNQQTYEMKRGMLFFFQPFQLHKIYVDVSPETPYERSILHFDTLMLGESNLNHVPGLNSLLKQLQYGVNELQAFDLEDVYSYLYEVYEIFNKSLQTKNWEEDAQLFLMQLLSCIRLKDYSTYTNATSNLPLRPLLYSERMMNWIEAHYMEPFNLEQLADELHLSKSYLSRSFKRETGSSLTEYLTIRRIKEACQLLEMTHKSVEFIGESVGIKNTSYFIQLFKKVVGITPHQYRLTHQKANH</sequence>
<comment type="caution">
    <text evidence="5">The sequence shown here is derived from an EMBL/GenBank/DDBJ whole genome shotgun (WGS) entry which is preliminary data.</text>
</comment>
<dbReference type="InterPro" id="IPR037923">
    <property type="entry name" value="HTH-like"/>
</dbReference>
<evidence type="ECO:0000259" key="4">
    <source>
        <dbReference type="PROSITE" id="PS01124"/>
    </source>
</evidence>
<evidence type="ECO:0000256" key="1">
    <source>
        <dbReference type="ARBA" id="ARBA00023015"/>
    </source>
</evidence>